<dbReference type="Gene3D" id="3.60.70.12">
    <property type="entry name" value="L-amino peptidase D-ALA esterase/amidase"/>
    <property type="match status" value="1"/>
</dbReference>
<sequence length="324" mass="33062">MKSIPITDISGFQIGYADNAALGTGCTAILCRAGAVAGCDVRGGGPATRDTDLLAPKNTVEAIHGVLLSGGSAFGLEAGTGVMKYLSEQGIGMPVTPGVSVPIVVQADIFDLAVGDPAWPDVAMGYAAAKDSEHNVIRHGNAGAGMGASVGKILGPEKAMKSGIGTAAFECGPLKVGAVVVVNACGDVFAMDSDTRLAGVQSDQSMEEIMGMLYETEASRAMEQAQDAEASRKNTTIGCVLTNGQFTKAQMNKLASLAQNGLSRTIRPVNMTLDGDTLFAMTTGEVPAPLDVAGMMAVKAVAKAVETAVNEAETAYGLKGRKSQ</sequence>
<dbReference type="Pfam" id="PF03576">
    <property type="entry name" value="Peptidase_S58"/>
    <property type="match status" value="1"/>
</dbReference>
<dbReference type="AlphaFoldDB" id="A0A140DXF2"/>
<comment type="similarity">
    <text evidence="1">Belongs to the peptidase S58 family.</text>
</comment>
<dbReference type="GeneID" id="78478770"/>
<accession>A0A140DXF2</accession>
<dbReference type="PATRIC" id="fig|1702221.3.peg.2135"/>
<organism evidence="2 3">
    <name type="scientific">Faecalibaculum rodentium</name>
    <dbReference type="NCBI Taxonomy" id="1702221"/>
    <lineage>
        <taxon>Bacteria</taxon>
        <taxon>Bacillati</taxon>
        <taxon>Bacillota</taxon>
        <taxon>Erysipelotrichia</taxon>
        <taxon>Erysipelotrichales</taxon>
        <taxon>Erysipelotrichaceae</taxon>
        <taxon>Faecalibaculum</taxon>
    </lineage>
</organism>
<evidence type="ECO:0000313" key="3">
    <source>
        <dbReference type="Proteomes" id="UP000069771"/>
    </source>
</evidence>
<protein>
    <submittedName>
        <fullName evidence="2">Peptidase</fullName>
    </submittedName>
</protein>
<dbReference type="InterPro" id="IPR016117">
    <property type="entry name" value="ArgJ-like_dom_sf"/>
</dbReference>
<proteinExistence type="inferred from homology"/>
<dbReference type="GO" id="GO:0004177">
    <property type="term" value="F:aminopeptidase activity"/>
    <property type="evidence" value="ECO:0007669"/>
    <property type="project" value="TreeGrafter"/>
</dbReference>
<reference evidence="2 3" key="1">
    <citation type="journal article" date="2016" name="Gut Pathog.">
        <title>Whole genome sequencing of "Faecalibaculum rodentium" ALO17, isolated from C57BL/6J laboratory mouse feces.</title>
        <authorList>
            <person name="Lim S."/>
            <person name="Chang D.H."/>
            <person name="Ahn S."/>
            <person name="Kim B.C."/>
        </authorList>
    </citation>
    <scope>NUCLEOTIDE SEQUENCE [LARGE SCALE GENOMIC DNA]</scope>
    <source>
        <strain evidence="2 3">Alo17</strain>
    </source>
</reference>
<dbReference type="CDD" id="cd02252">
    <property type="entry name" value="nylC_like"/>
    <property type="match status" value="1"/>
</dbReference>
<dbReference type="SUPFAM" id="SSF56266">
    <property type="entry name" value="DmpA/ArgJ-like"/>
    <property type="match status" value="1"/>
</dbReference>
<evidence type="ECO:0000256" key="1">
    <source>
        <dbReference type="ARBA" id="ARBA00007068"/>
    </source>
</evidence>
<keyword evidence="3" id="KW-1185">Reference proteome</keyword>
<dbReference type="OrthoDB" id="9808347at2"/>
<dbReference type="STRING" id="1702221.AALO17_21950"/>
<dbReference type="PANTHER" id="PTHR36512:SF3">
    <property type="entry name" value="BLR5678 PROTEIN"/>
    <property type="match status" value="1"/>
</dbReference>
<name>A0A140DXF2_9FIRM</name>
<dbReference type="EMBL" id="CP011391">
    <property type="protein sequence ID" value="AMK55329.1"/>
    <property type="molecule type" value="Genomic_DNA"/>
</dbReference>
<gene>
    <name evidence="2" type="ORF">AALO17_21950</name>
</gene>
<dbReference type="RefSeq" id="WP_067558839.1">
    <property type="nucleotide sequence ID" value="NZ_CAMTBT010000032.1"/>
</dbReference>
<dbReference type="PANTHER" id="PTHR36512">
    <property type="entry name" value="D-AMINOPEPTIDASE"/>
    <property type="match status" value="1"/>
</dbReference>
<evidence type="ECO:0000313" key="2">
    <source>
        <dbReference type="EMBL" id="AMK55329.1"/>
    </source>
</evidence>
<dbReference type="InterPro" id="IPR005321">
    <property type="entry name" value="Peptidase_S58_DmpA"/>
</dbReference>
<dbReference type="KEGG" id="fro:AALO17_21950"/>
<dbReference type="Proteomes" id="UP000069771">
    <property type="component" value="Chromosome"/>
</dbReference>